<dbReference type="HOGENOM" id="CLU_1453881_0_0_6"/>
<sequence>MTITFVSAPSGADSVIVSFLQDIIDGGSLSEADTNNKINTNDISSSNPIKMYYVDCNEFEKTKSLIKAARSTGWRYLLWSGGSAVSDLHLNMHDANLIVSSMTLDGPIPVSTVEALLAAEMDSRVQQQGYEVRQLNLPWCYFVALWLHNPIHDIIIPLKSTLIHGITIHKLYEVEEISNKITAQID</sequence>
<dbReference type="Proteomes" id="UP000028487">
    <property type="component" value="Unassembled WGS sequence"/>
</dbReference>
<dbReference type="EMBL" id="CBSV010000143">
    <property type="protein sequence ID" value="CDH01660.1"/>
    <property type="molecule type" value="Genomic_DNA"/>
</dbReference>
<gene>
    <name evidence="1" type="ORF">XBFM1_2270003</name>
</gene>
<dbReference type="RefSeq" id="WP_038224448.1">
    <property type="nucleotide sequence ID" value="NZ_CAWLWD010000192.1"/>
</dbReference>
<reference evidence="1" key="1">
    <citation type="submission" date="2013-07" db="EMBL/GenBank/DDBJ databases">
        <title>Sub-species coevolution in mutualistic symbiosis.</title>
        <authorList>
            <person name="Murfin K."/>
            <person name="Klassen J."/>
            <person name="Lee M."/>
            <person name="Forst S."/>
            <person name="Stock P."/>
            <person name="Goodrich-Blair H."/>
        </authorList>
    </citation>
    <scope>NUCLEOTIDE SEQUENCE [LARGE SCALE GENOMIC DNA]</scope>
    <source>
        <strain evidence="1">Feltiae Moldova</strain>
    </source>
</reference>
<organism evidence="1">
    <name type="scientific">Xenorhabdus bovienii str. feltiae Moldova</name>
    <dbReference type="NCBI Taxonomy" id="1398200"/>
    <lineage>
        <taxon>Bacteria</taxon>
        <taxon>Pseudomonadati</taxon>
        <taxon>Pseudomonadota</taxon>
        <taxon>Gammaproteobacteria</taxon>
        <taxon>Enterobacterales</taxon>
        <taxon>Morganellaceae</taxon>
        <taxon>Xenorhabdus</taxon>
    </lineage>
</organism>
<protein>
    <submittedName>
        <fullName evidence="1">Uncharacterized protein</fullName>
    </submittedName>
</protein>
<dbReference type="AlphaFoldDB" id="A0A077NS85"/>
<evidence type="ECO:0000313" key="1">
    <source>
        <dbReference type="EMBL" id="CDH01660.1"/>
    </source>
</evidence>
<name>A0A077NS85_XENBV</name>
<comment type="caution">
    <text evidence="1">The sequence shown here is derived from an EMBL/GenBank/DDBJ whole genome shotgun (WGS) entry which is preliminary data.</text>
</comment>
<proteinExistence type="predicted"/>
<accession>A0A077NS85</accession>